<keyword evidence="1" id="KW-1133">Transmembrane helix</keyword>
<dbReference type="EMBL" id="JBHUDG010000051">
    <property type="protein sequence ID" value="MFD1632067.1"/>
    <property type="molecule type" value="Genomic_DNA"/>
</dbReference>
<dbReference type="InterPro" id="IPR011990">
    <property type="entry name" value="TPR-like_helical_dom_sf"/>
</dbReference>
<keyword evidence="1" id="KW-0812">Transmembrane</keyword>
<evidence type="ECO:0008006" key="4">
    <source>
        <dbReference type="Google" id="ProtNLM"/>
    </source>
</evidence>
<proteinExistence type="predicted"/>
<dbReference type="RefSeq" id="WP_379664388.1">
    <property type="nucleotide sequence ID" value="NZ_JBHUDG010000051.1"/>
</dbReference>
<dbReference type="Proteomes" id="UP001597118">
    <property type="component" value="Unassembled WGS sequence"/>
</dbReference>
<sequence length="244" mass="28501">MNRFSMEDIIRYVENEMDDQEKKDFELALETDAQLYADMELYQKIGSSLKAELNQNSAADTAFRNTLKSYNQEYFSKKAETPVYKISFRKYYYAAAVVLLALFIWAPWNQFNNYDKYFDAKMVSVEVRGEAQDKLLLEATNAFNAKDYGVAKSKLHKLLNEDGQNDMLKFYYGVSLINTGELNDAKKALNEVYEGESLFKEEAAYYMALVYIKEKNKEEAKNWLNKIGQESDLYLKSQELMRKL</sequence>
<protein>
    <recommendedName>
        <fullName evidence="4">Tetratricopeptide repeat-containing protein</fullName>
    </recommendedName>
</protein>
<evidence type="ECO:0000256" key="1">
    <source>
        <dbReference type="SAM" id="Phobius"/>
    </source>
</evidence>
<comment type="caution">
    <text evidence="2">The sequence shown here is derived from an EMBL/GenBank/DDBJ whole genome shotgun (WGS) entry which is preliminary data.</text>
</comment>
<name>A0ABW4II76_9SPHI</name>
<accession>A0ABW4II76</accession>
<dbReference type="Gene3D" id="1.25.40.10">
    <property type="entry name" value="Tetratricopeptide repeat domain"/>
    <property type="match status" value="1"/>
</dbReference>
<gene>
    <name evidence="2" type="ORF">ACFSAH_19505</name>
</gene>
<organism evidence="2 3">
    <name type="scientific">Pseudopedobacter beijingensis</name>
    <dbReference type="NCBI Taxonomy" id="1207056"/>
    <lineage>
        <taxon>Bacteria</taxon>
        <taxon>Pseudomonadati</taxon>
        <taxon>Bacteroidota</taxon>
        <taxon>Sphingobacteriia</taxon>
        <taxon>Sphingobacteriales</taxon>
        <taxon>Sphingobacteriaceae</taxon>
        <taxon>Pseudopedobacter</taxon>
    </lineage>
</organism>
<evidence type="ECO:0000313" key="2">
    <source>
        <dbReference type="EMBL" id="MFD1632067.1"/>
    </source>
</evidence>
<keyword evidence="1" id="KW-0472">Membrane</keyword>
<reference evidence="3" key="1">
    <citation type="journal article" date="2019" name="Int. J. Syst. Evol. Microbiol.">
        <title>The Global Catalogue of Microorganisms (GCM) 10K type strain sequencing project: providing services to taxonomists for standard genome sequencing and annotation.</title>
        <authorList>
            <consortium name="The Broad Institute Genomics Platform"/>
            <consortium name="The Broad Institute Genome Sequencing Center for Infectious Disease"/>
            <person name="Wu L."/>
            <person name="Ma J."/>
        </authorList>
    </citation>
    <scope>NUCLEOTIDE SEQUENCE [LARGE SCALE GENOMIC DNA]</scope>
    <source>
        <strain evidence="3">CCUG 53762</strain>
    </source>
</reference>
<evidence type="ECO:0000313" key="3">
    <source>
        <dbReference type="Proteomes" id="UP001597118"/>
    </source>
</evidence>
<dbReference type="SUPFAM" id="SSF48452">
    <property type="entry name" value="TPR-like"/>
    <property type="match status" value="1"/>
</dbReference>
<keyword evidence="3" id="KW-1185">Reference proteome</keyword>
<feature type="transmembrane region" description="Helical" evidence="1">
    <location>
        <begin position="91"/>
        <end position="108"/>
    </location>
</feature>